<evidence type="ECO:0000313" key="2">
    <source>
        <dbReference type="EMBL" id="KAK8033599.1"/>
    </source>
</evidence>
<reference evidence="2 3" key="1">
    <citation type="submission" date="2023-01" db="EMBL/GenBank/DDBJ databases">
        <title>Analysis of 21 Apiospora genomes using comparative genomics revels a genus with tremendous synthesis potential of carbohydrate active enzymes and secondary metabolites.</title>
        <authorList>
            <person name="Sorensen T."/>
        </authorList>
    </citation>
    <scope>NUCLEOTIDE SEQUENCE [LARGE SCALE GENOMIC DNA]</scope>
    <source>
        <strain evidence="2 3">CBS 20057</strain>
    </source>
</reference>
<name>A0ABR1SGZ4_9PEZI</name>
<organism evidence="2 3">
    <name type="scientific">Apiospora marii</name>
    <dbReference type="NCBI Taxonomy" id="335849"/>
    <lineage>
        <taxon>Eukaryota</taxon>
        <taxon>Fungi</taxon>
        <taxon>Dikarya</taxon>
        <taxon>Ascomycota</taxon>
        <taxon>Pezizomycotina</taxon>
        <taxon>Sordariomycetes</taxon>
        <taxon>Xylariomycetidae</taxon>
        <taxon>Amphisphaeriales</taxon>
        <taxon>Apiosporaceae</taxon>
        <taxon>Apiospora</taxon>
    </lineage>
</organism>
<comment type="caution">
    <text evidence="2">The sequence shown here is derived from an EMBL/GenBank/DDBJ whole genome shotgun (WGS) entry which is preliminary data.</text>
</comment>
<accession>A0ABR1SGZ4</accession>
<evidence type="ECO:0000256" key="1">
    <source>
        <dbReference type="SAM" id="MobiDB-lite"/>
    </source>
</evidence>
<feature type="region of interest" description="Disordered" evidence="1">
    <location>
        <begin position="262"/>
        <end position="299"/>
    </location>
</feature>
<dbReference type="Proteomes" id="UP001396898">
    <property type="component" value="Unassembled WGS sequence"/>
</dbReference>
<protein>
    <recommendedName>
        <fullName evidence="4">SprT-like domain-containing protein</fullName>
    </recommendedName>
</protein>
<gene>
    <name evidence="2" type="ORF">PG991_002997</name>
</gene>
<evidence type="ECO:0008006" key="4">
    <source>
        <dbReference type="Google" id="ProtNLM"/>
    </source>
</evidence>
<dbReference type="EMBL" id="JAQQWI010000006">
    <property type="protein sequence ID" value="KAK8033599.1"/>
    <property type="molecule type" value="Genomic_DNA"/>
</dbReference>
<keyword evidence="3" id="KW-1185">Reference proteome</keyword>
<proteinExistence type="predicted"/>
<sequence length="299" mass="33415">MAATSSVHNSSPLIDPVTGHLSLTVDTPPDQWLRGTYKVSTIRDVFSQHLANCNRNPSVLQKESMNRLTNHISNDLAPGMEDVAIDWYADVGQITNDLDVIFFRGLMNRNSQVDYYPKPHGVNHPKSTAEFVIEGYTRWKNPGDMNLDIAFDTYDSGVFARPTRIQRRSKVLGTLLHEMLHGFYLMYSCRNPDCCLALDGDFSVLIGGDGHGPAWQSTAKAISAFLFRKFPLLEFPDVVRWQIPRANAPPLEFPDALGVWDSVESGKRKSNPQPNPQPGQPSNPQQNQPSEQHEQATDG</sequence>
<evidence type="ECO:0000313" key="3">
    <source>
        <dbReference type="Proteomes" id="UP001396898"/>
    </source>
</evidence>